<reference evidence="1 2" key="1">
    <citation type="submission" date="2019-08" db="EMBL/GenBank/DDBJ databases">
        <authorList>
            <person name="Alioto T."/>
            <person name="Alioto T."/>
            <person name="Gomez Garrido J."/>
        </authorList>
    </citation>
    <scope>NUCLEOTIDE SEQUENCE [LARGE SCALE GENOMIC DNA]</scope>
</reference>
<evidence type="ECO:0008006" key="3">
    <source>
        <dbReference type="Google" id="ProtNLM"/>
    </source>
</evidence>
<evidence type="ECO:0000313" key="2">
    <source>
        <dbReference type="Proteomes" id="UP000325440"/>
    </source>
</evidence>
<dbReference type="OrthoDB" id="6493910at2759"/>
<gene>
    <name evidence="1" type="ORF">CINCED_3A010539</name>
</gene>
<accession>A0A5E4MJA0</accession>
<evidence type="ECO:0000313" key="1">
    <source>
        <dbReference type="EMBL" id="VVC32307.1"/>
    </source>
</evidence>
<sequence>MSYSTLKKALQLFEDPISCKNSNPQKPGKKLHSFLKKSKGKSQHAKNIFKVQNYSKTDAGKSVQKLKDQIKNEKDLNLVKINLDRLHKLDRTSCVNNIGSNLVCT</sequence>
<organism evidence="1 2">
    <name type="scientific">Cinara cedri</name>
    <dbReference type="NCBI Taxonomy" id="506608"/>
    <lineage>
        <taxon>Eukaryota</taxon>
        <taxon>Metazoa</taxon>
        <taxon>Ecdysozoa</taxon>
        <taxon>Arthropoda</taxon>
        <taxon>Hexapoda</taxon>
        <taxon>Insecta</taxon>
        <taxon>Pterygota</taxon>
        <taxon>Neoptera</taxon>
        <taxon>Paraneoptera</taxon>
        <taxon>Hemiptera</taxon>
        <taxon>Sternorrhyncha</taxon>
        <taxon>Aphidomorpha</taxon>
        <taxon>Aphidoidea</taxon>
        <taxon>Aphididae</taxon>
        <taxon>Lachninae</taxon>
        <taxon>Cinara</taxon>
    </lineage>
</organism>
<dbReference type="EMBL" id="CABPRJ010000954">
    <property type="protein sequence ID" value="VVC32307.1"/>
    <property type="molecule type" value="Genomic_DNA"/>
</dbReference>
<protein>
    <recommendedName>
        <fullName evidence="3">Active regulator of SIRT1</fullName>
    </recommendedName>
</protein>
<proteinExistence type="predicted"/>
<dbReference type="AlphaFoldDB" id="A0A5E4MJA0"/>
<dbReference type="Proteomes" id="UP000325440">
    <property type="component" value="Unassembled WGS sequence"/>
</dbReference>
<name>A0A5E4MJA0_9HEMI</name>
<keyword evidence="2" id="KW-1185">Reference proteome</keyword>